<dbReference type="GO" id="GO:0005829">
    <property type="term" value="C:cytosol"/>
    <property type="evidence" value="ECO:0007669"/>
    <property type="project" value="UniProtKB-SubCell"/>
</dbReference>
<dbReference type="InterPro" id="IPR045073">
    <property type="entry name" value="Omega/Tau-like"/>
</dbReference>
<dbReference type="GO" id="GO:0004364">
    <property type="term" value="F:glutathione transferase activity"/>
    <property type="evidence" value="ECO:0007669"/>
    <property type="project" value="UniProtKB-UniRule"/>
</dbReference>
<dbReference type="AlphaFoldDB" id="A0AAV5D4E2"/>
<dbReference type="Gene3D" id="3.40.30.10">
    <property type="entry name" value="Glutaredoxin"/>
    <property type="match status" value="1"/>
</dbReference>
<comment type="function">
    <text evidence="1">Is involved in the conjugation of reduced glutathione to a wide number of exogenous and endogenous hydrophobic electrophiles.</text>
</comment>
<dbReference type="GO" id="GO:0006749">
    <property type="term" value="P:glutathione metabolic process"/>
    <property type="evidence" value="ECO:0007669"/>
    <property type="project" value="InterPro"/>
</dbReference>
<gene>
    <name evidence="3" type="primary">ga22739</name>
    <name evidence="3" type="ORF">PR202_ga22739</name>
</gene>
<dbReference type="SUPFAM" id="SSF52833">
    <property type="entry name" value="Thioredoxin-like"/>
    <property type="match status" value="1"/>
</dbReference>
<dbReference type="InterPro" id="IPR036249">
    <property type="entry name" value="Thioredoxin-like_sf"/>
</dbReference>
<dbReference type="CDD" id="cd03185">
    <property type="entry name" value="GST_C_Tau"/>
    <property type="match status" value="1"/>
</dbReference>
<accession>A0AAV5D4E2</accession>
<dbReference type="PANTHER" id="PTHR11260:SF747">
    <property type="entry name" value="GLUTATHIONE TRANSFERASE"/>
    <property type="match status" value="1"/>
</dbReference>
<comment type="catalytic activity">
    <reaction evidence="1">
        <text>RX + glutathione = an S-substituted glutathione + a halide anion + H(+)</text>
        <dbReference type="Rhea" id="RHEA:16437"/>
        <dbReference type="ChEBI" id="CHEBI:15378"/>
        <dbReference type="ChEBI" id="CHEBI:16042"/>
        <dbReference type="ChEBI" id="CHEBI:17792"/>
        <dbReference type="ChEBI" id="CHEBI:57925"/>
        <dbReference type="ChEBI" id="CHEBI:90779"/>
        <dbReference type="EC" id="2.5.1.18"/>
    </reaction>
</comment>
<dbReference type="InterPro" id="IPR004045">
    <property type="entry name" value="Glutathione_S-Trfase_N"/>
</dbReference>
<dbReference type="InterPro" id="IPR036282">
    <property type="entry name" value="Glutathione-S-Trfase_C_sf"/>
</dbReference>
<evidence type="ECO:0000256" key="1">
    <source>
        <dbReference type="RuleBase" id="RU369102"/>
    </source>
</evidence>
<dbReference type="EMBL" id="BQKI01000011">
    <property type="protein sequence ID" value="GJN05134.1"/>
    <property type="molecule type" value="Genomic_DNA"/>
</dbReference>
<comment type="subcellular location">
    <subcellularLocation>
        <location evidence="1">Cytoplasm</location>
        <location evidence="1">Cytosol</location>
    </subcellularLocation>
</comment>
<dbReference type="PANTHER" id="PTHR11260">
    <property type="entry name" value="GLUTATHIONE S-TRANSFERASE, GST, SUPERFAMILY, GST DOMAIN CONTAINING"/>
    <property type="match status" value="1"/>
</dbReference>
<dbReference type="Pfam" id="PF13417">
    <property type="entry name" value="GST_N_3"/>
    <property type="match status" value="1"/>
</dbReference>
<evidence type="ECO:0000313" key="3">
    <source>
        <dbReference type="EMBL" id="GJN05134.1"/>
    </source>
</evidence>
<organism evidence="3 4">
    <name type="scientific">Eleusine coracana subsp. coracana</name>
    <dbReference type="NCBI Taxonomy" id="191504"/>
    <lineage>
        <taxon>Eukaryota</taxon>
        <taxon>Viridiplantae</taxon>
        <taxon>Streptophyta</taxon>
        <taxon>Embryophyta</taxon>
        <taxon>Tracheophyta</taxon>
        <taxon>Spermatophyta</taxon>
        <taxon>Magnoliopsida</taxon>
        <taxon>Liliopsida</taxon>
        <taxon>Poales</taxon>
        <taxon>Poaceae</taxon>
        <taxon>PACMAD clade</taxon>
        <taxon>Chloridoideae</taxon>
        <taxon>Cynodonteae</taxon>
        <taxon>Eleusininae</taxon>
        <taxon>Eleusine</taxon>
    </lineage>
</organism>
<comment type="similarity">
    <text evidence="1">Belongs to the GST superfamily.</text>
</comment>
<dbReference type="PROSITE" id="PS50404">
    <property type="entry name" value="GST_NTER"/>
    <property type="match status" value="1"/>
</dbReference>
<comment type="caution">
    <text evidence="3">The sequence shown here is derived from an EMBL/GenBank/DDBJ whole genome shotgun (WGS) entry which is preliminary data.</text>
</comment>
<evidence type="ECO:0000259" key="2">
    <source>
        <dbReference type="PROSITE" id="PS50404"/>
    </source>
</evidence>
<dbReference type="Gene3D" id="1.20.1050.10">
    <property type="match status" value="1"/>
</dbReference>
<keyword evidence="1" id="KW-0808">Transferase</keyword>
<sequence length="179" mass="20225">MAGNDADVKLLGSPVSPFAIRARMALKLKGVSYEYLEQDLFNKSRLLRSSNPVHMKILPDWLGIMKAMTVEARLEMVQQSNAKMKLLEDALAIWPSNSKDLFGGHSVGYLDLALGSFLFWFKTLHNIIGVDIISVSNTPLMSTWAGRFMETTIAKEVEPEESRMEEHVRKAYYRNLSSL</sequence>
<reference evidence="3" key="1">
    <citation type="journal article" date="2018" name="DNA Res.">
        <title>Multiple hybrid de novo genome assembly of finger millet, an orphan allotetraploid crop.</title>
        <authorList>
            <person name="Hatakeyama M."/>
            <person name="Aluri S."/>
            <person name="Balachadran M.T."/>
            <person name="Sivarajan S.R."/>
            <person name="Patrignani A."/>
            <person name="Gruter S."/>
            <person name="Poveda L."/>
            <person name="Shimizu-Inatsugi R."/>
            <person name="Baeten J."/>
            <person name="Francoijs K.J."/>
            <person name="Nataraja K.N."/>
            <person name="Reddy Y.A.N."/>
            <person name="Phadnis S."/>
            <person name="Ravikumar R.L."/>
            <person name="Schlapbach R."/>
            <person name="Sreeman S.M."/>
            <person name="Shimizu K.K."/>
        </authorList>
    </citation>
    <scope>NUCLEOTIDE SEQUENCE</scope>
</reference>
<dbReference type="InterPro" id="IPR045074">
    <property type="entry name" value="GST_C_Tau"/>
</dbReference>
<evidence type="ECO:0000313" key="4">
    <source>
        <dbReference type="Proteomes" id="UP001054889"/>
    </source>
</evidence>
<keyword evidence="4" id="KW-1185">Reference proteome</keyword>
<feature type="domain" description="GST N-terminal" evidence="2">
    <location>
        <begin position="6"/>
        <end position="95"/>
    </location>
</feature>
<keyword evidence="1" id="KW-0963">Cytoplasm</keyword>
<reference evidence="3" key="2">
    <citation type="submission" date="2021-12" db="EMBL/GenBank/DDBJ databases">
        <title>Resequencing data analysis of finger millet.</title>
        <authorList>
            <person name="Hatakeyama M."/>
            <person name="Aluri S."/>
            <person name="Balachadran M.T."/>
            <person name="Sivarajan S.R."/>
            <person name="Poveda L."/>
            <person name="Shimizu-Inatsugi R."/>
            <person name="Schlapbach R."/>
            <person name="Sreeman S.M."/>
            <person name="Shimizu K.K."/>
        </authorList>
    </citation>
    <scope>NUCLEOTIDE SEQUENCE</scope>
</reference>
<protein>
    <recommendedName>
        <fullName evidence="1">Glutathione S-transferase</fullName>
        <ecNumber evidence="1">2.5.1.18</ecNumber>
    </recommendedName>
</protein>
<name>A0AAV5D4E2_ELECO</name>
<proteinExistence type="inferred from homology"/>
<dbReference type="EC" id="2.5.1.18" evidence="1"/>
<dbReference type="SUPFAM" id="SSF47616">
    <property type="entry name" value="GST C-terminal domain-like"/>
    <property type="match status" value="1"/>
</dbReference>
<dbReference type="Proteomes" id="UP001054889">
    <property type="component" value="Unassembled WGS sequence"/>
</dbReference>